<dbReference type="GO" id="GO:0005737">
    <property type="term" value="C:cytoplasm"/>
    <property type="evidence" value="ECO:0007669"/>
    <property type="project" value="UniProtKB-SubCell"/>
</dbReference>
<dbReference type="AlphaFoldDB" id="A0A316D8J2"/>
<gene>
    <name evidence="3" type="ORF">C7459_11823</name>
</gene>
<reference evidence="3 4" key="1">
    <citation type="submission" date="2018-05" db="EMBL/GenBank/DDBJ databases">
        <title>Genomic Encyclopedia of Type Strains, Phase IV (KMG-IV): sequencing the most valuable type-strain genomes for metagenomic binning, comparative biology and taxonomic classification.</title>
        <authorList>
            <person name="Goeker M."/>
        </authorList>
    </citation>
    <scope>NUCLEOTIDE SEQUENCE [LARGE SCALE GENOMIC DNA]</scope>
    <source>
        <strain evidence="3 4">DSM 18773</strain>
    </source>
</reference>
<dbReference type="InterPro" id="IPR009242">
    <property type="entry name" value="DUF896"/>
</dbReference>
<name>A0A316D8J2_9BACL</name>
<sequence length="63" mass="7396">MLSSDKIDRINVLARKKKDGTMTPEEASEQVALRAEYMEAFRKEFRSQLDSIKFVEDEEGYQH</sequence>
<comment type="subcellular location">
    <subcellularLocation>
        <location evidence="2">Cytoplasm</location>
    </subcellularLocation>
</comment>
<keyword evidence="4" id="KW-1185">Reference proteome</keyword>
<organism evidence="3 4">
    <name type="scientific">Tumebacillus permanentifrigoris</name>
    <dbReference type="NCBI Taxonomy" id="378543"/>
    <lineage>
        <taxon>Bacteria</taxon>
        <taxon>Bacillati</taxon>
        <taxon>Bacillota</taxon>
        <taxon>Bacilli</taxon>
        <taxon>Bacillales</taxon>
        <taxon>Alicyclobacillaceae</taxon>
        <taxon>Tumebacillus</taxon>
    </lineage>
</organism>
<dbReference type="OrthoDB" id="390105at2"/>
<proteinExistence type="inferred from homology"/>
<evidence type="ECO:0000256" key="2">
    <source>
        <dbReference type="HAMAP-Rule" id="MF_01103"/>
    </source>
</evidence>
<dbReference type="EMBL" id="QGGL01000018">
    <property type="protein sequence ID" value="PWK06959.1"/>
    <property type="molecule type" value="Genomic_DNA"/>
</dbReference>
<dbReference type="Proteomes" id="UP000245634">
    <property type="component" value="Unassembled WGS sequence"/>
</dbReference>
<protein>
    <recommendedName>
        <fullName evidence="2">UPF0291 protein C7459_11823</fullName>
    </recommendedName>
</protein>
<comment type="caution">
    <text evidence="3">The sequence shown here is derived from an EMBL/GenBank/DDBJ whole genome shotgun (WGS) entry which is preliminary data.</text>
</comment>
<evidence type="ECO:0000313" key="3">
    <source>
        <dbReference type="EMBL" id="PWK06959.1"/>
    </source>
</evidence>
<keyword evidence="1 2" id="KW-0963">Cytoplasm</keyword>
<dbReference type="Gene3D" id="1.10.287.540">
    <property type="entry name" value="Helix hairpin bin"/>
    <property type="match status" value="1"/>
</dbReference>
<evidence type="ECO:0000313" key="4">
    <source>
        <dbReference type="Proteomes" id="UP000245634"/>
    </source>
</evidence>
<evidence type="ECO:0000256" key="1">
    <source>
        <dbReference type="ARBA" id="ARBA00022490"/>
    </source>
</evidence>
<dbReference type="PANTHER" id="PTHR37300:SF1">
    <property type="entry name" value="UPF0291 PROTEIN YNZC"/>
    <property type="match status" value="1"/>
</dbReference>
<comment type="similarity">
    <text evidence="2">Belongs to the UPF0291 family.</text>
</comment>
<dbReference type="HAMAP" id="MF_01103">
    <property type="entry name" value="UPF0291"/>
    <property type="match status" value="1"/>
</dbReference>
<dbReference type="SUPFAM" id="SSF158221">
    <property type="entry name" value="YnzC-like"/>
    <property type="match status" value="1"/>
</dbReference>
<accession>A0A316D8J2</accession>
<dbReference type="RefSeq" id="WP_109690701.1">
    <property type="nucleotide sequence ID" value="NZ_QGGL01000018.1"/>
</dbReference>
<dbReference type="Pfam" id="PF05979">
    <property type="entry name" value="DUF896"/>
    <property type="match status" value="1"/>
</dbReference>
<dbReference type="PANTHER" id="PTHR37300">
    <property type="entry name" value="UPF0291 PROTEIN CBO2609/CLC_2481"/>
    <property type="match status" value="1"/>
</dbReference>